<accession>A0AAD5FXQ9</accession>
<dbReference type="InterPro" id="IPR023828">
    <property type="entry name" value="Peptidase_S8_Ser-AS"/>
</dbReference>
<dbReference type="PANTHER" id="PTHR43806">
    <property type="entry name" value="PEPTIDASE S8"/>
    <property type="match status" value="1"/>
</dbReference>
<dbReference type="EMBL" id="JAIHNG010000130">
    <property type="protein sequence ID" value="KAI5955535.1"/>
    <property type="molecule type" value="Genomic_DNA"/>
</dbReference>
<dbReference type="RefSeq" id="XP_051607878.1">
    <property type="nucleotide sequence ID" value="XM_051753111.1"/>
</dbReference>
<feature type="signal peptide" evidence="7">
    <location>
        <begin position="1"/>
        <end position="19"/>
    </location>
</feature>
<dbReference type="SUPFAM" id="SSF52743">
    <property type="entry name" value="Subtilisin-like"/>
    <property type="match status" value="1"/>
</dbReference>
<dbReference type="GeneID" id="76151726"/>
<dbReference type="InterPro" id="IPR015500">
    <property type="entry name" value="Peptidase_S8_subtilisin-rel"/>
</dbReference>
<evidence type="ECO:0000256" key="3">
    <source>
        <dbReference type="ARBA" id="ARBA00022801"/>
    </source>
</evidence>
<dbReference type="InterPro" id="IPR022398">
    <property type="entry name" value="Peptidase_S8_His-AS"/>
</dbReference>
<dbReference type="PRINTS" id="PR00723">
    <property type="entry name" value="SUBTILISIN"/>
</dbReference>
<dbReference type="Gene3D" id="3.40.50.200">
    <property type="entry name" value="Peptidase S8/S53 domain"/>
    <property type="match status" value="1"/>
</dbReference>
<dbReference type="PANTHER" id="PTHR43806:SF13">
    <property type="entry name" value="SUBTILASE-TYPE PROTEINASE RRT12"/>
    <property type="match status" value="1"/>
</dbReference>
<dbReference type="FunFam" id="3.40.50.200:FF:000007">
    <property type="entry name" value="Subtilisin-like serine protease"/>
    <property type="match status" value="1"/>
</dbReference>
<feature type="domain" description="Peptidase S8/S53" evidence="8">
    <location>
        <begin position="132"/>
        <end position="362"/>
    </location>
</feature>
<dbReference type="PROSITE" id="PS51892">
    <property type="entry name" value="SUBTILASE"/>
    <property type="match status" value="1"/>
</dbReference>
<dbReference type="Proteomes" id="UP001204833">
    <property type="component" value="Unassembled WGS sequence"/>
</dbReference>
<proteinExistence type="inferred from homology"/>
<feature type="chain" id="PRO_5042262689" description="Peptidase S8/S53 domain-containing protein" evidence="7">
    <location>
        <begin position="20"/>
        <end position="404"/>
    </location>
</feature>
<evidence type="ECO:0000256" key="7">
    <source>
        <dbReference type="SAM" id="SignalP"/>
    </source>
</evidence>
<gene>
    <name evidence="9" type="ORF">KGF57_003668</name>
</gene>
<evidence type="ECO:0000256" key="5">
    <source>
        <dbReference type="PROSITE-ProRule" id="PRU01240"/>
    </source>
</evidence>
<dbReference type="PROSITE" id="PS00137">
    <property type="entry name" value="SUBTILASE_HIS"/>
    <property type="match status" value="1"/>
</dbReference>
<dbReference type="CDD" id="cd04077">
    <property type="entry name" value="Peptidases_S8_PCSK9_ProteinaseK_like"/>
    <property type="match status" value="1"/>
</dbReference>
<dbReference type="GO" id="GO:0006508">
    <property type="term" value="P:proteolysis"/>
    <property type="evidence" value="ECO:0007669"/>
    <property type="project" value="UniProtKB-KW"/>
</dbReference>
<reference evidence="9 10" key="1">
    <citation type="journal article" date="2022" name="DNA Res.">
        <title>Genome analysis of five recently described species of the CUG-Ser clade uncovers Candida theae as a new hybrid lineage with pathogenic potential in the Candida parapsilosis species complex.</title>
        <authorList>
            <person name="Mixao V."/>
            <person name="Del Olmo V."/>
            <person name="Hegedusova E."/>
            <person name="Saus E."/>
            <person name="Pryszcz L."/>
            <person name="Cillingova A."/>
            <person name="Nosek J."/>
            <person name="Gabaldon T."/>
        </authorList>
    </citation>
    <scope>NUCLEOTIDE SEQUENCE [LARGE SCALE GENOMIC DNA]</scope>
    <source>
        <strain evidence="9 10">CBS 12239</strain>
    </source>
</reference>
<comment type="caution">
    <text evidence="9">The sequence shown here is derived from an EMBL/GenBank/DDBJ whole genome shotgun (WGS) entry which is preliminary data.</text>
</comment>
<feature type="active site" description="Charge relay system" evidence="5">
    <location>
        <position position="141"/>
    </location>
</feature>
<dbReference type="InterPro" id="IPR036852">
    <property type="entry name" value="Peptidase_S8/S53_dom_sf"/>
</dbReference>
<dbReference type="AlphaFoldDB" id="A0AAD5FXQ9"/>
<evidence type="ECO:0000256" key="2">
    <source>
        <dbReference type="ARBA" id="ARBA00022670"/>
    </source>
</evidence>
<keyword evidence="7" id="KW-0732">Signal</keyword>
<evidence type="ECO:0000256" key="4">
    <source>
        <dbReference type="ARBA" id="ARBA00022825"/>
    </source>
</evidence>
<sequence>MLIKFNLLLIALVCSWAAADEPYFVSLKTTETLDNFMEYDRKYPKHLQVQDRINSLVSIGDFKGFAGNFSKEVIDRLKRCPLIQDITEDLTFKNLEYEIQDDAPRHLARVSRRKRLRPNKQYPYIYDNQFMGQGVIAYVIDSGVEVNHPEFEGRASAGIDFTNEGSGDTNGHGTHVAGLIGSATYGVAKNVNIVEVKALNSEGAGSLSTVLSAIDFVVNHRIESGMKGVANLSLGAYKNHVLNKAIAHATKTGLLFVVAAGNSNIDACLTSPASSKYAITVGAIDDYNDSVAGFSNWGKCVDLFASGAFVESVNAKNPSMSSVLSGTSMASPIVTGMVANLLSEGVVPSQVKHKLLKMAAKNRITKSSLFLRKHTPNRIVYNGVKEKALLAEKLSQDEGDEGDE</sequence>
<evidence type="ECO:0000313" key="10">
    <source>
        <dbReference type="Proteomes" id="UP001204833"/>
    </source>
</evidence>
<evidence type="ECO:0000313" key="9">
    <source>
        <dbReference type="EMBL" id="KAI5955535.1"/>
    </source>
</evidence>
<name>A0AAD5FXQ9_9ASCO</name>
<comment type="similarity">
    <text evidence="1 5 6">Belongs to the peptidase S8 family.</text>
</comment>
<keyword evidence="10" id="KW-1185">Reference proteome</keyword>
<dbReference type="InterPro" id="IPR050131">
    <property type="entry name" value="Peptidase_S8_subtilisin-like"/>
</dbReference>
<evidence type="ECO:0000259" key="8">
    <source>
        <dbReference type="Pfam" id="PF00082"/>
    </source>
</evidence>
<protein>
    <recommendedName>
        <fullName evidence="8">Peptidase S8/S53 domain-containing protein</fullName>
    </recommendedName>
</protein>
<dbReference type="InterPro" id="IPR034193">
    <property type="entry name" value="PCSK9_ProteinaseK-like"/>
</dbReference>
<dbReference type="InterPro" id="IPR000209">
    <property type="entry name" value="Peptidase_S8/S53_dom"/>
</dbReference>
<evidence type="ECO:0000256" key="1">
    <source>
        <dbReference type="ARBA" id="ARBA00011073"/>
    </source>
</evidence>
<dbReference type="PROSITE" id="PS00138">
    <property type="entry name" value="SUBTILASE_SER"/>
    <property type="match status" value="1"/>
</dbReference>
<dbReference type="Pfam" id="PF00082">
    <property type="entry name" value="Peptidase_S8"/>
    <property type="match status" value="1"/>
</dbReference>
<feature type="active site" description="Charge relay system" evidence="5">
    <location>
        <position position="328"/>
    </location>
</feature>
<keyword evidence="3 5" id="KW-0378">Hydrolase</keyword>
<dbReference type="GO" id="GO:0004252">
    <property type="term" value="F:serine-type endopeptidase activity"/>
    <property type="evidence" value="ECO:0007669"/>
    <property type="project" value="UniProtKB-UniRule"/>
</dbReference>
<feature type="active site" description="Charge relay system" evidence="5">
    <location>
        <position position="172"/>
    </location>
</feature>
<keyword evidence="4 5" id="KW-0720">Serine protease</keyword>
<dbReference type="InterPro" id="IPR023827">
    <property type="entry name" value="Peptidase_S8_Asp-AS"/>
</dbReference>
<dbReference type="PROSITE" id="PS00136">
    <property type="entry name" value="SUBTILASE_ASP"/>
    <property type="match status" value="1"/>
</dbReference>
<keyword evidence="2 5" id="KW-0645">Protease</keyword>
<organism evidence="9 10">
    <name type="scientific">Candida theae</name>
    <dbReference type="NCBI Taxonomy" id="1198502"/>
    <lineage>
        <taxon>Eukaryota</taxon>
        <taxon>Fungi</taxon>
        <taxon>Dikarya</taxon>
        <taxon>Ascomycota</taxon>
        <taxon>Saccharomycotina</taxon>
        <taxon>Pichiomycetes</taxon>
        <taxon>Debaryomycetaceae</taxon>
        <taxon>Candida/Lodderomyces clade</taxon>
        <taxon>Candida</taxon>
    </lineage>
</organism>
<evidence type="ECO:0000256" key="6">
    <source>
        <dbReference type="RuleBase" id="RU003355"/>
    </source>
</evidence>